<proteinExistence type="predicted"/>
<sequence length="100" mass="11673">MGTHHRDFACAFESLSEEPVLLMNVRRKATVSEQAESMVREARNFLRNANLNTYMRLAGVVKRAVRCNYRDDGVTQLDMLHYDCWVHIRRHLKIADVVEP</sequence>
<evidence type="ECO:0000313" key="2">
    <source>
        <dbReference type="Proteomes" id="UP000821845"/>
    </source>
</evidence>
<protein>
    <submittedName>
        <fullName evidence="1">Uncharacterized protein</fullName>
    </submittedName>
</protein>
<accession>A0ACB7T8F5</accession>
<name>A0ACB7T8F5_HYAAI</name>
<gene>
    <name evidence="1" type="ORF">HPB50_021673</name>
</gene>
<keyword evidence="2" id="KW-1185">Reference proteome</keyword>
<reference evidence="1" key="1">
    <citation type="submission" date="2020-05" db="EMBL/GenBank/DDBJ databases">
        <title>Large-scale comparative analyses of tick genomes elucidate their genetic diversity and vector capacities.</title>
        <authorList>
            <person name="Jia N."/>
            <person name="Wang J."/>
            <person name="Shi W."/>
            <person name="Du L."/>
            <person name="Sun Y."/>
            <person name="Zhan W."/>
            <person name="Jiang J."/>
            <person name="Wang Q."/>
            <person name="Zhang B."/>
            <person name="Ji P."/>
            <person name="Sakyi L.B."/>
            <person name="Cui X."/>
            <person name="Yuan T."/>
            <person name="Jiang B."/>
            <person name="Yang W."/>
            <person name="Lam T.T.-Y."/>
            <person name="Chang Q."/>
            <person name="Ding S."/>
            <person name="Wang X."/>
            <person name="Zhu J."/>
            <person name="Ruan X."/>
            <person name="Zhao L."/>
            <person name="Wei J."/>
            <person name="Que T."/>
            <person name="Du C."/>
            <person name="Cheng J."/>
            <person name="Dai P."/>
            <person name="Han X."/>
            <person name="Huang E."/>
            <person name="Gao Y."/>
            <person name="Liu J."/>
            <person name="Shao H."/>
            <person name="Ye R."/>
            <person name="Li L."/>
            <person name="Wei W."/>
            <person name="Wang X."/>
            <person name="Wang C."/>
            <person name="Yang T."/>
            <person name="Huo Q."/>
            <person name="Li W."/>
            <person name="Guo W."/>
            <person name="Chen H."/>
            <person name="Zhou L."/>
            <person name="Ni X."/>
            <person name="Tian J."/>
            <person name="Zhou Y."/>
            <person name="Sheng Y."/>
            <person name="Liu T."/>
            <person name="Pan Y."/>
            <person name="Xia L."/>
            <person name="Li J."/>
            <person name="Zhao F."/>
            <person name="Cao W."/>
        </authorList>
    </citation>
    <scope>NUCLEOTIDE SEQUENCE</scope>
    <source>
        <strain evidence="1">Hyas-2018</strain>
    </source>
</reference>
<evidence type="ECO:0000313" key="1">
    <source>
        <dbReference type="EMBL" id="KAH6943441.1"/>
    </source>
</evidence>
<comment type="caution">
    <text evidence="1">The sequence shown here is derived from an EMBL/GenBank/DDBJ whole genome shotgun (WGS) entry which is preliminary data.</text>
</comment>
<dbReference type="Proteomes" id="UP000821845">
    <property type="component" value="Chromosome 10"/>
</dbReference>
<dbReference type="EMBL" id="CM023490">
    <property type="protein sequence ID" value="KAH6943441.1"/>
    <property type="molecule type" value="Genomic_DNA"/>
</dbReference>
<organism evidence="1 2">
    <name type="scientific">Hyalomma asiaticum</name>
    <name type="common">Tick</name>
    <dbReference type="NCBI Taxonomy" id="266040"/>
    <lineage>
        <taxon>Eukaryota</taxon>
        <taxon>Metazoa</taxon>
        <taxon>Ecdysozoa</taxon>
        <taxon>Arthropoda</taxon>
        <taxon>Chelicerata</taxon>
        <taxon>Arachnida</taxon>
        <taxon>Acari</taxon>
        <taxon>Parasitiformes</taxon>
        <taxon>Ixodida</taxon>
        <taxon>Ixodoidea</taxon>
        <taxon>Ixodidae</taxon>
        <taxon>Hyalomminae</taxon>
        <taxon>Hyalomma</taxon>
    </lineage>
</organism>